<organism evidence="2 3">
    <name type="scientific">Corynebacterium auriscanis</name>
    <dbReference type="NCBI Taxonomy" id="99807"/>
    <lineage>
        <taxon>Bacteria</taxon>
        <taxon>Bacillati</taxon>
        <taxon>Actinomycetota</taxon>
        <taxon>Actinomycetes</taxon>
        <taxon>Mycobacteriales</taxon>
        <taxon>Corynebacteriaceae</taxon>
        <taxon>Corynebacterium</taxon>
    </lineage>
</organism>
<keyword evidence="1" id="KW-1133">Transmembrane helix</keyword>
<feature type="transmembrane region" description="Helical" evidence="1">
    <location>
        <begin position="6"/>
        <end position="28"/>
    </location>
</feature>
<dbReference type="EMBL" id="JRVJ01000004">
    <property type="protein sequence ID" value="KGM18794.1"/>
    <property type="molecule type" value="Genomic_DNA"/>
</dbReference>
<keyword evidence="1" id="KW-0472">Membrane</keyword>
<gene>
    <name evidence="2" type="ORF">MA47_03725</name>
</gene>
<reference evidence="2 3" key="1">
    <citation type="submission" date="2014-10" db="EMBL/GenBank/DDBJ databases">
        <title>Whole Genome sequence of Corynebacterium auriscanis strain CIP 106629.</title>
        <authorList>
            <person name="Hassan S.S."/>
            <person name="Jamal S.B."/>
            <person name="Tiwari S."/>
            <person name="Oliveira L.D.C."/>
            <person name="Souza F."/>
            <person name="Mariano D.C."/>
            <person name="Almeida S."/>
            <person name="Dorella F."/>
            <person name="Pereira F."/>
            <person name="Carvalho A."/>
            <person name="Leal C.A."/>
            <person name="Soares S.D.C."/>
            <person name="Figueiredo H.C."/>
            <person name="Silva A."/>
            <person name="Azevedo V.A."/>
        </authorList>
    </citation>
    <scope>NUCLEOTIDE SEQUENCE [LARGE SCALE GENOMIC DNA]</scope>
    <source>
        <strain evidence="2 3">CIP 106629</strain>
    </source>
</reference>
<keyword evidence="3" id="KW-1185">Reference proteome</keyword>
<protein>
    <submittedName>
        <fullName evidence="2">Uncharacterized protein</fullName>
    </submittedName>
</protein>
<dbReference type="AlphaFoldDB" id="A0A0A2DLK0"/>
<comment type="caution">
    <text evidence="2">The sequence shown here is derived from an EMBL/GenBank/DDBJ whole genome shotgun (WGS) entry which is preliminary data.</text>
</comment>
<sequence length="101" mass="10280">MNTVEGAIVLSAMTLVAAGAVSGFVTLAEHSAAQALARDAARAGALGQDAQAYVVQRDPEARVQVSHDRVGELPVVRVTVSKDAPLMDVSAGAVVVAEPTE</sequence>
<keyword evidence="1" id="KW-0812">Transmembrane</keyword>
<evidence type="ECO:0000313" key="2">
    <source>
        <dbReference type="EMBL" id="KGM18794.1"/>
    </source>
</evidence>
<name>A0A0A2DLK0_9CORY</name>
<dbReference type="GeneID" id="300553775"/>
<accession>A0A0A2DLK0</accession>
<dbReference type="RefSeq" id="WP_035113519.1">
    <property type="nucleotide sequence ID" value="NZ_CP047046.1"/>
</dbReference>
<proteinExistence type="predicted"/>
<dbReference type="Proteomes" id="UP000030145">
    <property type="component" value="Unassembled WGS sequence"/>
</dbReference>
<evidence type="ECO:0000256" key="1">
    <source>
        <dbReference type="SAM" id="Phobius"/>
    </source>
</evidence>
<evidence type="ECO:0000313" key="3">
    <source>
        <dbReference type="Proteomes" id="UP000030145"/>
    </source>
</evidence>